<organism evidence="3 4">
    <name type="scientific">Aspergillus cavernicola</name>
    <dbReference type="NCBI Taxonomy" id="176166"/>
    <lineage>
        <taxon>Eukaryota</taxon>
        <taxon>Fungi</taxon>
        <taxon>Dikarya</taxon>
        <taxon>Ascomycota</taxon>
        <taxon>Pezizomycotina</taxon>
        <taxon>Eurotiomycetes</taxon>
        <taxon>Eurotiomycetidae</taxon>
        <taxon>Eurotiales</taxon>
        <taxon>Aspergillaceae</taxon>
        <taxon>Aspergillus</taxon>
        <taxon>Aspergillus subgen. Nidulantes</taxon>
    </lineage>
</organism>
<dbReference type="PANTHER" id="PTHR36102">
    <property type="entry name" value="CHROMOSOME 10, WHOLE GENOME SHOTGUN SEQUENCE"/>
    <property type="match status" value="1"/>
</dbReference>
<proteinExistence type="predicted"/>
<gene>
    <name evidence="3" type="ORF">BDW59DRAFT_33401</name>
</gene>
<evidence type="ECO:0000313" key="4">
    <source>
        <dbReference type="Proteomes" id="UP001610335"/>
    </source>
</evidence>
<feature type="region of interest" description="Disordered" evidence="1">
    <location>
        <begin position="164"/>
        <end position="198"/>
    </location>
</feature>
<feature type="compositionally biased region" description="Low complexity" evidence="1">
    <location>
        <begin position="333"/>
        <end position="351"/>
    </location>
</feature>
<name>A0ABR4IPQ0_9EURO</name>
<feature type="compositionally biased region" description="Basic and acidic residues" evidence="1">
    <location>
        <begin position="298"/>
        <end position="318"/>
    </location>
</feature>
<evidence type="ECO:0000313" key="3">
    <source>
        <dbReference type="EMBL" id="KAL2829734.1"/>
    </source>
</evidence>
<accession>A0ABR4IPQ0</accession>
<dbReference type="Proteomes" id="UP001610335">
    <property type="component" value="Unassembled WGS sequence"/>
</dbReference>
<evidence type="ECO:0000256" key="1">
    <source>
        <dbReference type="SAM" id="MobiDB-lite"/>
    </source>
</evidence>
<feature type="domain" description="Subtelomeric hrmA-associated cluster protein AFUB-079030/YDR124W-like helical bundle" evidence="2">
    <location>
        <begin position="121"/>
        <end position="253"/>
    </location>
</feature>
<sequence length="423" mass="47747">MSMTFPYSHFAIMYIDHRGEMQVETSSSIAGYEKAVFPEEVQERFLKLASGEWQSSLQQQSVHSAWYNPTQPRPLGLIPCEWQPFHTKRPRRGLRRVDSGVGHGWEPPSPSPSLTRSTLRVGQTKLLRSFYEKAFDCFQQLNCRVVAKAFVKLVEPRKQVNHPYNGKRNVAGSTQKLDPESTKPKWWPSGVTHKEPDHLGKPERIRLLAHILCELRESHGVTAEKLKEAGQDVRRQISPAKRLHVLDEIYYVRGMEELYLDGKISSDTTIHVSHVRIEDELQEHAHDTLASTSSGPKDQQHGHRSHREDVPIPEDTFHHLPLRRSKRPANPESYLPVSPVSSPSVSRKSSLDSSDIDLAMVSATEPTSANSPTSTRALHSAGVTSIPDYFANQFATQPAGHDAHPGFWDSLPTVHPQYAFPTY</sequence>
<reference evidence="3 4" key="1">
    <citation type="submission" date="2024-07" db="EMBL/GenBank/DDBJ databases">
        <title>Section-level genome sequencing and comparative genomics of Aspergillus sections Usti and Cavernicolus.</title>
        <authorList>
            <consortium name="Lawrence Berkeley National Laboratory"/>
            <person name="Nybo J.L."/>
            <person name="Vesth T.C."/>
            <person name="Theobald S."/>
            <person name="Frisvad J.C."/>
            <person name="Larsen T.O."/>
            <person name="Kjaerboelling I."/>
            <person name="Rothschild-Mancinelli K."/>
            <person name="Lyhne E.K."/>
            <person name="Kogle M.E."/>
            <person name="Barry K."/>
            <person name="Clum A."/>
            <person name="Na H."/>
            <person name="Ledsgaard L."/>
            <person name="Lin J."/>
            <person name="Lipzen A."/>
            <person name="Kuo A."/>
            <person name="Riley R."/>
            <person name="Mondo S."/>
            <person name="LaButti K."/>
            <person name="Haridas S."/>
            <person name="Pangalinan J."/>
            <person name="Salamov A.A."/>
            <person name="Simmons B.A."/>
            <person name="Magnuson J.K."/>
            <person name="Chen J."/>
            <person name="Drula E."/>
            <person name="Henrissat B."/>
            <person name="Wiebenga A."/>
            <person name="Lubbers R.J."/>
            <person name="Gomes A.C."/>
            <person name="Makela M.R."/>
            <person name="Stajich J."/>
            <person name="Grigoriev I.V."/>
            <person name="Mortensen U.H."/>
            <person name="De vries R.P."/>
            <person name="Baker S.E."/>
            <person name="Andersen M.R."/>
        </authorList>
    </citation>
    <scope>NUCLEOTIDE SEQUENCE [LARGE SCALE GENOMIC DNA]</scope>
    <source>
        <strain evidence="3 4">CBS 600.67</strain>
    </source>
</reference>
<dbReference type="InterPro" id="IPR047092">
    <property type="entry name" value="AFUB_07903/YDR124W-like_hel"/>
</dbReference>
<dbReference type="Pfam" id="PF11001">
    <property type="entry name" value="AFUB_07903_YDR124W_hel"/>
    <property type="match status" value="1"/>
</dbReference>
<feature type="region of interest" description="Disordered" evidence="1">
    <location>
        <begin position="288"/>
        <end position="351"/>
    </location>
</feature>
<dbReference type="EMBL" id="JBFXLS010000015">
    <property type="protein sequence ID" value="KAL2829734.1"/>
    <property type="molecule type" value="Genomic_DNA"/>
</dbReference>
<protein>
    <recommendedName>
        <fullName evidence="2">Subtelomeric hrmA-associated cluster protein AFUB-079030/YDR124W-like helical bundle domain-containing protein</fullName>
    </recommendedName>
</protein>
<dbReference type="PANTHER" id="PTHR36102:SF4">
    <property type="entry name" value="YDR124W-LIKE HELICAL BUNDLE DOMAIN-CONTAINING PROTEIN"/>
    <property type="match status" value="1"/>
</dbReference>
<evidence type="ECO:0000259" key="2">
    <source>
        <dbReference type="Pfam" id="PF11001"/>
    </source>
</evidence>
<comment type="caution">
    <text evidence="3">The sequence shown here is derived from an EMBL/GenBank/DDBJ whole genome shotgun (WGS) entry which is preliminary data.</text>
</comment>
<dbReference type="InterPro" id="IPR021264">
    <property type="entry name" value="AFUB_079030/YDR124W-like"/>
</dbReference>
<keyword evidence="4" id="KW-1185">Reference proteome</keyword>